<evidence type="ECO:0000256" key="2">
    <source>
        <dbReference type="ARBA" id="ARBA00022617"/>
    </source>
</evidence>
<dbReference type="SUPFAM" id="SSF46626">
    <property type="entry name" value="Cytochrome c"/>
    <property type="match status" value="2"/>
</dbReference>
<evidence type="ECO:0000256" key="7">
    <source>
        <dbReference type="PROSITE-ProRule" id="PRU00433"/>
    </source>
</evidence>
<evidence type="ECO:0000256" key="6">
    <source>
        <dbReference type="ARBA" id="ARBA00023004"/>
    </source>
</evidence>
<reference evidence="9 10" key="1">
    <citation type="submission" date="2016-10" db="EMBL/GenBank/DDBJ databases">
        <authorList>
            <person name="de Groot N.N."/>
        </authorList>
    </citation>
    <scope>NUCLEOTIDE SEQUENCE [LARGE SCALE GENOMIC DNA]</scope>
    <source>
        <strain evidence="9 10">DSM 28286</strain>
    </source>
</reference>
<keyword evidence="10" id="KW-1185">Reference proteome</keyword>
<keyword evidence="3 7" id="KW-0479">Metal-binding</keyword>
<dbReference type="InterPro" id="IPR004852">
    <property type="entry name" value="Di-haem_cyt_c_peroxidsae"/>
</dbReference>
<dbReference type="STRING" id="1465490.SAMN05444277_11590"/>
<dbReference type="InterPro" id="IPR036909">
    <property type="entry name" value="Cyt_c-like_dom_sf"/>
</dbReference>
<feature type="domain" description="Cytochrome c" evidence="8">
    <location>
        <begin position="301"/>
        <end position="436"/>
    </location>
</feature>
<feature type="domain" description="Cytochrome c" evidence="8">
    <location>
        <begin position="455"/>
        <end position="604"/>
    </location>
</feature>
<keyword evidence="5" id="KW-0560">Oxidoreductase</keyword>
<dbReference type="GO" id="GO:0030313">
    <property type="term" value="C:cell envelope"/>
    <property type="evidence" value="ECO:0007669"/>
    <property type="project" value="UniProtKB-SubCell"/>
</dbReference>
<dbReference type="GO" id="GO:0004130">
    <property type="term" value="F:cytochrome-c peroxidase activity"/>
    <property type="evidence" value="ECO:0007669"/>
    <property type="project" value="TreeGrafter"/>
</dbReference>
<evidence type="ECO:0000256" key="1">
    <source>
        <dbReference type="ARBA" id="ARBA00004196"/>
    </source>
</evidence>
<dbReference type="GO" id="GO:0009055">
    <property type="term" value="F:electron transfer activity"/>
    <property type="evidence" value="ECO:0007669"/>
    <property type="project" value="InterPro"/>
</dbReference>
<comment type="subcellular location">
    <subcellularLocation>
        <location evidence="1">Cell envelope</location>
    </subcellularLocation>
</comment>
<evidence type="ECO:0000256" key="3">
    <source>
        <dbReference type="ARBA" id="ARBA00022723"/>
    </source>
</evidence>
<dbReference type="GO" id="GO:0020037">
    <property type="term" value="F:heme binding"/>
    <property type="evidence" value="ECO:0007669"/>
    <property type="project" value="InterPro"/>
</dbReference>
<dbReference type="Gene3D" id="1.20.1420.20">
    <property type="entry name" value="M75 peptidase, HXXE motif"/>
    <property type="match status" value="1"/>
</dbReference>
<dbReference type="Proteomes" id="UP000199031">
    <property type="component" value="Unassembled WGS sequence"/>
</dbReference>
<dbReference type="RefSeq" id="WP_090662537.1">
    <property type="nucleotide sequence ID" value="NZ_FOXQ01000015.1"/>
</dbReference>
<keyword evidence="4" id="KW-0732">Signal</keyword>
<dbReference type="Gene3D" id="1.10.760.10">
    <property type="entry name" value="Cytochrome c-like domain"/>
    <property type="match status" value="2"/>
</dbReference>
<evidence type="ECO:0000313" key="9">
    <source>
        <dbReference type="EMBL" id="SFQ50402.1"/>
    </source>
</evidence>
<keyword evidence="9" id="KW-0575">Peroxidase</keyword>
<evidence type="ECO:0000256" key="5">
    <source>
        <dbReference type="ARBA" id="ARBA00023002"/>
    </source>
</evidence>
<evidence type="ECO:0000313" key="10">
    <source>
        <dbReference type="Proteomes" id="UP000199031"/>
    </source>
</evidence>
<evidence type="ECO:0000256" key="4">
    <source>
        <dbReference type="ARBA" id="ARBA00022729"/>
    </source>
</evidence>
<dbReference type="Pfam" id="PF03150">
    <property type="entry name" value="CCP_MauG"/>
    <property type="match status" value="1"/>
</dbReference>
<evidence type="ECO:0000259" key="8">
    <source>
        <dbReference type="PROSITE" id="PS51007"/>
    </source>
</evidence>
<keyword evidence="6 7" id="KW-0408">Iron</keyword>
<dbReference type="PANTHER" id="PTHR30600">
    <property type="entry name" value="CYTOCHROME C PEROXIDASE-RELATED"/>
    <property type="match status" value="1"/>
</dbReference>
<dbReference type="PANTHER" id="PTHR30600:SF10">
    <property type="entry name" value="BLL6722 PROTEIN"/>
    <property type="match status" value="1"/>
</dbReference>
<dbReference type="InterPro" id="IPR051395">
    <property type="entry name" value="Cytochrome_c_Peroxidase/MauG"/>
</dbReference>
<dbReference type="InterPro" id="IPR009056">
    <property type="entry name" value="Cyt_c-like_dom"/>
</dbReference>
<proteinExistence type="predicted"/>
<sequence length="606" mass="67917">MLNKKYLRVIFVLALVVAMCEGLLSFGPKNHTPEEEIANTICHDIDAFSQYISDTLQPAILSGPSQNWQPYFLEARKHYKKIEWAAEYFTYSTARLINGAPKTEAELAGQTIMQPSGLQVMEEYIFPMPDTVAAPLLLQQTAIILENLQLLKAYFSNISIASWQIFDAAKLEVFRIETLGITGFDNALSRNSMQECAVSLEALEKVFKHYTSSNDSIQSLLHKSVAFLLANKSFNDFNRAEFIREYANPLTTSIELLRKKLNFTGYQYNRLLRQDVFTLFDSNAFNADAYSPFINQENKAAKIKLGQILFTETAFSGNNKVSCASCHQQENAFAENMVKHAAIKGTGSIDRNTPSLINAALQPQQFYDQRAETLESQVADVIHDPKEMNGNLNVALKNIIASGKYETLFSNAFPEKESIDSTSVIEALAAYIRSLVKLNSRFDEYMQGNDTALTSEEVQGFNLFMGKAQCATCHYMPLFSGVFPPKYITQDAEVLAVPAKPKGKIIDPDRGLFTTLLHYNYYDSTRLLEFDHAFKTPSVRNISQTAPYMHNGIYETLEDVMEFYNNGGGAGEGLQVLNQSLSSEKLNLTPAEIKAVVAFMKSLDSR</sequence>
<keyword evidence="2 7" id="KW-0349">Heme</keyword>
<dbReference type="PROSITE" id="PS51007">
    <property type="entry name" value="CYTC"/>
    <property type="match status" value="2"/>
</dbReference>
<dbReference type="OrthoDB" id="9805202at2"/>
<dbReference type="InterPro" id="IPR038352">
    <property type="entry name" value="Imelysin_sf"/>
</dbReference>
<organism evidence="9 10">
    <name type="scientific">Parafilimonas terrae</name>
    <dbReference type="NCBI Taxonomy" id="1465490"/>
    <lineage>
        <taxon>Bacteria</taxon>
        <taxon>Pseudomonadati</taxon>
        <taxon>Bacteroidota</taxon>
        <taxon>Chitinophagia</taxon>
        <taxon>Chitinophagales</taxon>
        <taxon>Chitinophagaceae</taxon>
        <taxon>Parafilimonas</taxon>
    </lineage>
</organism>
<name>A0A1I5Z1U3_9BACT</name>
<dbReference type="AlphaFoldDB" id="A0A1I5Z1U3"/>
<dbReference type="EMBL" id="FOXQ01000015">
    <property type="protein sequence ID" value="SFQ50402.1"/>
    <property type="molecule type" value="Genomic_DNA"/>
</dbReference>
<accession>A0A1I5Z1U3</accession>
<gene>
    <name evidence="9" type="ORF">SAMN05444277_11590</name>
</gene>
<dbReference type="GO" id="GO:0046872">
    <property type="term" value="F:metal ion binding"/>
    <property type="evidence" value="ECO:0007669"/>
    <property type="project" value="UniProtKB-KW"/>
</dbReference>
<protein>
    <submittedName>
        <fullName evidence="9">Cytochrome c peroxidase</fullName>
    </submittedName>
</protein>